<sequence length="576" mass="62391">MSRSMSECINRLVVFQCHDLGGQLADVFPQDIKRGHIFEDIKVGLMITAVMCKMSESPELELQSRLGGDGEGELDEIKVDETNAETRNKSVEDRDGEGNGGSFCPFFRRVPLNEAVEELFALGKVACPVALTTLLYFSKTIISMLFLGHMDKAELAGGSLAVGFANVTGFSVMKGLCTGMDPICCQAFGARRWPVLSQTYIKTVILLLIATIPMALLWLNVEPVFHRLGQDRVISKIAKSYLVISLPELLTHANLIPLRTFLRTQGLNSPNTIIATCVSALHLPITYFLVTYLNLRVKGIALSSVIYSLNMNIGLWIYLIFSKAAIKPWVGATLGSVIHGWKPLLGLALPSVCQVCLEWWWYEIILFLSGLLPNPESCVAAMGILIQTTGTVYVFPFSLGLSISQRVGHELGAAHPARAQLAAMIGILIAVGYGISVFGLSVVLRSLWGKLYTTETQVLDLISSVLPIVGLAEIGNAPQTAACGGLTGSARPKVGVRINIAAFYLVGLPCSAVFAFKLKQGFQGLWMGLVAAQAACMSMMLYTLARTDWKHEAKRAEELTTAVGEKDDSAGTNLVA</sequence>
<evidence type="ECO:0000256" key="5">
    <source>
        <dbReference type="ARBA" id="ARBA00023136"/>
    </source>
</evidence>
<feature type="compositionally biased region" description="Basic and acidic residues" evidence="7">
    <location>
        <begin position="75"/>
        <end position="97"/>
    </location>
</feature>
<feature type="transmembrane region" description="Helical" evidence="6">
    <location>
        <begin position="299"/>
        <end position="321"/>
    </location>
</feature>
<organism evidence="8 9">
    <name type="scientific">Sesamum angolense</name>
    <dbReference type="NCBI Taxonomy" id="2727404"/>
    <lineage>
        <taxon>Eukaryota</taxon>
        <taxon>Viridiplantae</taxon>
        <taxon>Streptophyta</taxon>
        <taxon>Embryophyta</taxon>
        <taxon>Tracheophyta</taxon>
        <taxon>Spermatophyta</taxon>
        <taxon>Magnoliopsida</taxon>
        <taxon>eudicotyledons</taxon>
        <taxon>Gunneridae</taxon>
        <taxon>Pentapetalae</taxon>
        <taxon>asterids</taxon>
        <taxon>lamiids</taxon>
        <taxon>Lamiales</taxon>
        <taxon>Pedaliaceae</taxon>
        <taxon>Sesamum</taxon>
    </lineage>
</organism>
<evidence type="ECO:0000313" key="9">
    <source>
        <dbReference type="Proteomes" id="UP001289374"/>
    </source>
</evidence>
<feature type="transmembrane region" description="Helical" evidence="6">
    <location>
        <begin position="382"/>
        <end position="401"/>
    </location>
</feature>
<dbReference type="Pfam" id="PF01554">
    <property type="entry name" value="MatE"/>
    <property type="match status" value="2"/>
</dbReference>
<evidence type="ECO:0000313" key="8">
    <source>
        <dbReference type="EMBL" id="KAK4396034.1"/>
    </source>
</evidence>
<dbReference type="EMBL" id="JACGWL010000008">
    <property type="protein sequence ID" value="KAK4396034.1"/>
    <property type="molecule type" value="Genomic_DNA"/>
</dbReference>
<feature type="transmembrane region" description="Helical" evidence="6">
    <location>
        <begin position="200"/>
        <end position="221"/>
    </location>
</feature>
<evidence type="ECO:0000256" key="7">
    <source>
        <dbReference type="SAM" id="MobiDB-lite"/>
    </source>
</evidence>
<dbReference type="CDD" id="cd13132">
    <property type="entry name" value="MATE_eukaryotic"/>
    <property type="match status" value="1"/>
</dbReference>
<feature type="region of interest" description="Disordered" evidence="7">
    <location>
        <begin position="63"/>
        <end position="98"/>
    </location>
</feature>
<comment type="similarity">
    <text evidence="2 6">Belongs to the multi antimicrobial extrusion (MATE) (TC 2.A.66.1) family.</text>
</comment>
<dbReference type="GO" id="GO:1990961">
    <property type="term" value="P:xenobiotic detoxification by transmembrane export across the plasma membrane"/>
    <property type="evidence" value="ECO:0007669"/>
    <property type="project" value="InterPro"/>
</dbReference>
<comment type="caution">
    <text evidence="8">The sequence shown here is derived from an EMBL/GenBank/DDBJ whole genome shotgun (WGS) entry which is preliminary data.</text>
</comment>
<dbReference type="NCBIfam" id="TIGR00797">
    <property type="entry name" value="matE"/>
    <property type="match status" value="1"/>
</dbReference>
<keyword evidence="5 6" id="KW-0472">Membrane</keyword>
<name>A0AAE2BSD8_9LAMI</name>
<dbReference type="GO" id="GO:0042910">
    <property type="term" value="F:xenobiotic transmembrane transporter activity"/>
    <property type="evidence" value="ECO:0007669"/>
    <property type="project" value="InterPro"/>
</dbReference>
<evidence type="ECO:0000256" key="2">
    <source>
        <dbReference type="ARBA" id="ARBA00010199"/>
    </source>
</evidence>
<dbReference type="AlphaFoldDB" id="A0AAE2BSD8"/>
<dbReference type="InterPro" id="IPR045069">
    <property type="entry name" value="MATE_euk"/>
</dbReference>
<reference evidence="8" key="1">
    <citation type="submission" date="2020-06" db="EMBL/GenBank/DDBJ databases">
        <authorList>
            <person name="Li T."/>
            <person name="Hu X."/>
            <person name="Zhang T."/>
            <person name="Song X."/>
            <person name="Zhang H."/>
            <person name="Dai N."/>
            <person name="Sheng W."/>
            <person name="Hou X."/>
            <person name="Wei L."/>
        </authorList>
    </citation>
    <scope>NUCLEOTIDE SEQUENCE</scope>
    <source>
        <strain evidence="8">K16</strain>
        <tissue evidence="8">Leaf</tissue>
    </source>
</reference>
<dbReference type="PANTHER" id="PTHR11206">
    <property type="entry name" value="MULTIDRUG RESISTANCE PROTEIN"/>
    <property type="match status" value="1"/>
</dbReference>
<feature type="transmembrane region" description="Helical" evidence="6">
    <location>
        <begin position="524"/>
        <end position="545"/>
    </location>
</feature>
<accession>A0AAE2BSD8</accession>
<gene>
    <name evidence="8" type="ORF">Sango_1440000</name>
</gene>
<evidence type="ECO:0000256" key="1">
    <source>
        <dbReference type="ARBA" id="ARBA00004141"/>
    </source>
</evidence>
<dbReference type="GO" id="GO:0015297">
    <property type="term" value="F:antiporter activity"/>
    <property type="evidence" value="ECO:0007669"/>
    <property type="project" value="InterPro"/>
</dbReference>
<dbReference type="GO" id="GO:0016020">
    <property type="term" value="C:membrane"/>
    <property type="evidence" value="ECO:0007669"/>
    <property type="project" value="UniProtKB-SubCell"/>
</dbReference>
<comment type="subcellular location">
    <subcellularLocation>
        <location evidence="1">Membrane</location>
        <topology evidence="1">Multi-pass membrane protein</topology>
    </subcellularLocation>
</comment>
<keyword evidence="4 6" id="KW-1133">Transmembrane helix</keyword>
<feature type="transmembrane region" description="Helical" evidence="6">
    <location>
        <begin position="421"/>
        <end position="444"/>
    </location>
</feature>
<protein>
    <recommendedName>
        <fullName evidence="6">Protein DETOXIFICATION</fullName>
    </recommendedName>
    <alternativeName>
        <fullName evidence="6">Multidrug and toxic compound extrusion protein</fullName>
    </alternativeName>
</protein>
<evidence type="ECO:0000256" key="6">
    <source>
        <dbReference type="RuleBase" id="RU004914"/>
    </source>
</evidence>
<comment type="caution">
    <text evidence="6">Lacks conserved residue(s) required for the propagation of feature annotation.</text>
</comment>
<dbReference type="Proteomes" id="UP001289374">
    <property type="component" value="Unassembled WGS sequence"/>
</dbReference>
<dbReference type="InterPro" id="IPR002528">
    <property type="entry name" value="MATE_fam"/>
</dbReference>
<reference evidence="8" key="2">
    <citation type="journal article" date="2024" name="Plant">
        <title>Genomic evolution and insights into agronomic trait innovations of Sesamum species.</title>
        <authorList>
            <person name="Miao H."/>
            <person name="Wang L."/>
            <person name="Qu L."/>
            <person name="Liu H."/>
            <person name="Sun Y."/>
            <person name="Le M."/>
            <person name="Wang Q."/>
            <person name="Wei S."/>
            <person name="Zheng Y."/>
            <person name="Lin W."/>
            <person name="Duan Y."/>
            <person name="Cao H."/>
            <person name="Xiong S."/>
            <person name="Wang X."/>
            <person name="Wei L."/>
            <person name="Li C."/>
            <person name="Ma Q."/>
            <person name="Ju M."/>
            <person name="Zhao R."/>
            <person name="Li G."/>
            <person name="Mu C."/>
            <person name="Tian Q."/>
            <person name="Mei H."/>
            <person name="Zhang T."/>
            <person name="Gao T."/>
            <person name="Zhang H."/>
        </authorList>
    </citation>
    <scope>NUCLEOTIDE SEQUENCE</scope>
    <source>
        <strain evidence="8">K16</strain>
    </source>
</reference>
<feature type="transmembrane region" description="Helical" evidence="6">
    <location>
        <begin position="498"/>
        <end position="518"/>
    </location>
</feature>
<evidence type="ECO:0000256" key="3">
    <source>
        <dbReference type="ARBA" id="ARBA00022692"/>
    </source>
</evidence>
<proteinExistence type="inferred from homology"/>
<keyword evidence="3 6" id="KW-0812">Transmembrane</keyword>
<evidence type="ECO:0000256" key="4">
    <source>
        <dbReference type="ARBA" id="ARBA00022989"/>
    </source>
</evidence>
<feature type="transmembrane region" description="Helical" evidence="6">
    <location>
        <begin position="273"/>
        <end position="293"/>
    </location>
</feature>
<keyword evidence="9" id="KW-1185">Reference proteome</keyword>